<dbReference type="InterPro" id="IPR058934">
    <property type="entry name" value="YMC020W-like"/>
</dbReference>
<dbReference type="Proteomes" id="UP000309038">
    <property type="component" value="Unassembled WGS sequence"/>
</dbReference>
<evidence type="ECO:0000313" key="2">
    <source>
        <dbReference type="EMBL" id="THG92761.1"/>
    </source>
</evidence>
<evidence type="ECO:0000313" key="3">
    <source>
        <dbReference type="Proteomes" id="UP000309038"/>
    </source>
</evidence>
<proteinExistence type="predicted"/>
<dbReference type="AlphaFoldDB" id="A0A4S4K4U4"/>
<accession>A0A4S4K4U4</accession>
<keyword evidence="3" id="KW-1185">Reference proteome</keyword>
<organism evidence="2 3">
    <name type="scientific">Hermanssonia centrifuga</name>
    <dbReference type="NCBI Taxonomy" id="98765"/>
    <lineage>
        <taxon>Eukaryota</taxon>
        <taxon>Fungi</taxon>
        <taxon>Dikarya</taxon>
        <taxon>Basidiomycota</taxon>
        <taxon>Agaricomycotina</taxon>
        <taxon>Agaricomycetes</taxon>
        <taxon>Polyporales</taxon>
        <taxon>Meruliaceae</taxon>
        <taxon>Hermanssonia</taxon>
    </lineage>
</organism>
<dbReference type="InterPro" id="IPR058933">
    <property type="entry name" value="YMC020W-like_ab_hydrolase"/>
</dbReference>
<reference evidence="2 3" key="1">
    <citation type="submission" date="2019-02" db="EMBL/GenBank/DDBJ databases">
        <title>Genome sequencing of the rare red list fungi Phlebia centrifuga.</title>
        <authorList>
            <person name="Buettner E."/>
            <person name="Kellner H."/>
        </authorList>
    </citation>
    <scope>NUCLEOTIDE SEQUENCE [LARGE SCALE GENOMIC DNA]</scope>
    <source>
        <strain evidence="2 3">DSM 108282</strain>
    </source>
</reference>
<name>A0A4S4K4U4_9APHY</name>
<evidence type="ECO:0000259" key="1">
    <source>
        <dbReference type="Pfam" id="PF26147"/>
    </source>
</evidence>
<feature type="domain" description="YMC020W-like alpha/beta hydrolase" evidence="1">
    <location>
        <begin position="83"/>
        <end position="149"/>
    </location>
</feature>
<protein>
    <recommendedName>
        <fullName evidence="1">YMC020W-like alpha/beta hydrolase domain-containing protein</fullName>
    </recommendedName>
</protein>
<dbReference type="EMBL" id="SGPJ01000949">
    <property type="protein sequence ID" value="THG92761.1"/>
    <property type="molecule type" value="Genomic_DNA"/>
</dbReference>
<sequence length="151" mass="16417">MPPPPTPPATQKGKLGKTFDFVSGVLFSGSKGDERAHGSVKARGKQKERNREQEFLLFGNELPKALDITDQTFNPEVLNEKCRVVVIGVAGWSPGAVIRTIAGGLPSSSSKFVDMSCSALEKFEEDHGFKFKKITKIPLEGDGTIERKVAK</sequence>
<comment type="caution">
    <text evidence="2">The sequence shown here is derived from an EMBL/GenBank/DDBJ whole genome shotgun (WGS) entry which is preliminary data.</text>
</comment>
<dbReference type="PANTHER" id="PTHR47349">
    <property type="entry name" value="CHROMOSOME 8, WHOLE GENOME SHOTGUN SEQUENCE"/>
    <property type="match status" value="1"/>
</dbReference>
<dbReference type="Pfam" id="PF26147">
    <property type="entry name" value="AB_HYDROLASE_YMC0-YMC35"/>
    <property type="match status" value="1"/>
</dbReference>
<dbReference type="PANTHER" id="PTHR47349:SF1">
    <property type="entry name" value="AER328WP"/>
    <property type="match status" value="1"/>
</dbReference>
<gene>
    <name evidence="2" type="ORF">EW026_g8254</name>
</gene>